<dbReference type="SUPFAM" id="SSF101874">
    <property type="entry name" value="YceI-like"/>
    <property type="match status" value="1"/>
</dbReference>
<dbReference type="RefSeq" id="WP_150370747.1">
    <property type="nucleotide sequence ID" value="NZ_CP044065.1"/>
</dbReference>
<keyword evidence="1" id="KW-0732">Signal</keyword>
<dbReference type="SMART" id="SM00867">
    <property type="entry name" value="YceI"/>
    <property type="match status" value="1"/>
</dbReference>
<feature type="chain" id="PRO_5024791525" evidence="1">
    <location>
        <begin position="25"/>
        <end position="196"/>
    </location>
</feature>
<dbReference type="PANTHER" id="PTHR34406">
    <property type="entry name" value="PROTEIN YCEI"/>
    <property type="match status" value="1"/>
</dbReference>
<organism evidence="3 4">
    <name type="scientific">Cupriavidus pauculus</name>
    <dbReference type="NCBI Taxonomy" id="82633"/>
    <lineage>
        <taxon>Bacteria</taxon>
        <taxon>Pseudomonadati</taxon>
        <taxon>Pseudomonadota</taxon>
        <taxon>Betaproteobacteria</taxon>
        <taxon>Burkholderiales</taxon>
        <taxon>Burkholderiaceae</taxon>
        <taxon>Cupriavidus</taxon>
    </lineage>
</organism>
<dbReference type="PANTHER" id="PTHR34406:SF2">
    <property type="entry name" value="PERIPLASMIC PROTEIN"/>
    <property type="match status" value="1"/>
</dbReference>
<evidence type="ECO:0000313" key="4">
    <source>
        <dbReference type="Proteomes" id="UP000322822"/>
    </source>
</evidence>
<reference evidence="3 4" key="1">
    <citation type="submission" date="2019-09" db="EMBL/GenBank/DDBJ databases">
        <title>FDA dAtabase for Regulatory Grade micrObial Sequences (FDA-ARGOS): Supporting development and validation of Infectious Disease Dx tests.</title>
        <authorList>
            <person name="Sciortino C."/>
            <person name="Tallon L."/>
            <person name="Sadzewicz L."/>
            <person name="Vavikolanu K."/>
            <person name="Mehta A."/>
            <person name="Aluvathingal J."/>
            <person name="Nadendla S."/>
            <person name="Nandy P."/>
            <person name="Geyer C."/>
            <person name="Yan Y."/>
            <person name="Sichtig H."/>
        </authorList>
    </citation>
    <scope>NUCLEOTIDE SEQUENCE [LARGE SCALE GENOMIC DNA]</scope>
    <source>
        <strain evidence="3 4">FDAARGOS_664</strain>
    </source>
</reference>
<evidence type="ECO:0000256" key="1">
    <source>
        <dbReference type="SAM" id="SignalP"/>
    </source>
</evidence>
<feature type="signal peptide" evidence="1">
    <location>
        <begin position="1"/>
        <end position="24"/>
    </location>
</feature>
<accession>A0A5P2GZP9</accession>
<protein>
    <submittedName>
        <fullName evidence="3">Polyisoprenoid-binding protein</fullName>
    </submittedName>
</protein>
<dbReference type="OrthoDB" id="9811006at2"/>
<dbReference type="Proteomes" id="UP000322822">
    <property type="component" value="Chromosome 1"/>
</dbReference>
<dbReference type="EMBL" id="CP044065">
    <property type="protein sequence ID" value="QET00660.1"/>
    <property type="molecule type" value="Genomic_DNA"/>
</dbReference>
<dbReference type="AlphaFoldDB" id="A0A5P2GZP9"/>
<dbReference type="InterPro" id="IPR036761">
    <property type="entry name" value="TTHA0802/YceI-like_sf"/>
</dbReference>
<evidence type="ECO:0000313" key="3">
    <source>
        <dbReference type="EMBL" id="QET00660.1"/>
    </source>
</evidence>
<evidence type="ECO:0000259" key="2">
    <source>
        <dbReference type="SMART" id="SM00867"/>
    </source>
</evidence>
<proteinExistence type="predicted"/>
<dbReference type="Gene3D" id="2.40.128.110">
    <property type="entry name" value="Lipid/polyisoprenoid-binding, YceI-like"/>
    <property type="match status" value="1"/>
</dbReference>
<dbReference type="InterPro" id="IPR007372">
    <property type="entry name" value="Lipid/polyisoprenoid-bd_YceI"/>
</dbReference>
<gene>
    <name evidence="3" type="ORF">FOB72_00520</name>
</gene>
<sequence length="196" mass="21094">MQMRTLTASLVAVAAASATFVASAAPTTYNLDPTHTYPSFETDHLGGLSVWRGKFDKSSGVVTLDRAAKAGTVEVKIDAASVDFGNSKLNEHVKGPEMFDVQAFPDAVYKGKFSKFKGDVPTEVDGVLTLRGVSKPVKLEIHQFKCIEHPMLKREVCGADASGTFNRADFGVDYGAKYGFKQDVKLAIQVEGVKAD</sequence>
<dbReference type="Pfam" id="PF04264">
    <property type="entry name" value="YceI"/>
    <property type="match status" value="1"/>
</dbReference>
<feature type="domain" description="Lipid/polyisoprenoid-binding YceI-like" evidence="2">
    <location>
        <begin position="28"/>
        <end position="193"/>
    </location>
</feature>
<name>A0A5P2GZP9_9BURK</name>